<reference evidence="11" key="1">
    <citation type="submission" date="2024-06" db="UniProtKB">
        <authorList>
            <consortium name="RefSeq"/>
        </authorList>
    </citation>
    <scope>NUCLEOTIDE SEQUENCE [LARGE SCALE GENOMIC DNA]</scope>
    <source>
        <tissue evidence="13">Epidermis and Blubber</tissue>
    </source>
</reference>
<feature type="compositionally biased region" description="Polar residues" evidence="9">
    <location>
        <begin position="1483"/>
        <end position="1495"/>
    </location>
</feature>
<dbReference type="InterPro" id="IPR046341">
    <property type="entry name" value="SET_dom_sf"/>
</dbReference>
<reference evidence="12 14" key="2">
    <citation type="submission" date="2025-04" db="UniProtKB">
        <authorList>
            <consortium name="RefSeq"/>
        </authorList>
    </citation>
    <scope>IDENTIFICATION</scope>
    <source>
        <tissue evidence="12 14">Epidermis and Blubber</tissue>
    </source>
</reference>
<keyword evidence="6" id="KW-0805">Transcription regulation</keyword>
<feature type="compositionally biased region" description="Low complexity" evidence="9">
    <location>
        <begin position="1146"/>
        <end position="1158"/>
    </location>
</feature>
<dbReference type="SUPFAM" id="SSF82199">
    <property type="entry name" value="SET domain"/>
    <property type="match status" value="1"/>
</dbReference>
<feature type="compositionally biased region" description="Basic and acidic residues" evidence="9">
    <location>
        <begin position="515"/>
        <end position="529"/>
    </location>
</feature>
<evidence type="ECO:0000256" key="7">
    <source>
        <dbReference type="ARBA" id="ARBA00023163"/>
    </source>
</evidence>
<feature type="compositionally biased region" description="Basic residues" evidence="9">
    <location>
        <begin position="1117"/>
        <end position="1131"/>
    </location>
</feature>
<feature type="compositionally biased region" description="Acidic residues" evidence="9">
    <location>
        <begin position="530"/>
        <end position="539"/>
    </location>
</feature>
<dbReference type="GO" id="GO:0070210">
    <property type="term" value="C:Rpd3L-Expanded complex"/>
    <property type="evidence" value="ECO:0007669"/>
    <property type="project" value="TreeGrafter"/>
</dbReference>
<evidence type="ECO:0000313" key="15">
    <source>
        <dbReference type="RefSeq" id="XP_036726175.1"/>
    </source>
</evidence>
<feature type="compositionally biased region" description="Low complexity" evidence="9">
    <location>
        <begin position="582"/>
        <end position="593"/>
    </location>
</feature>
<dbReference type="GO" id="GO:0034967">
    <property type="term" value="C:Set3 complex"/>
    <property type="evidence" value="ECO:0007669"/>
    <property type="project" value="TreeGrafter"/>
</dbReference>
<feature type="compositionally biased region" description="Polar residues" evidence="9">
    <location>
        <begin position="227"/>
        <end position="241"/>
    </location>
</feature>
<evidence type="ECO:0000259" key="10">
    <source>
        <dbReference type="PROSITE" id="PS50280"/>
    </source>
</evidence>
<feature type="compositionally biased region" description="Polar residues" evidence="9">
    <location>
        <begin position="1199"/>
        <end position="1217"/>
    </location>
</feature>
<feature type="region of interest" description="Disordered" evidence="9">
    <location>
        <begin position="830"/>
        <end position="860"/>
    </location>
</feature>
<dbReference type="PANTHER" id="PTHR46462:SF1">
    <property type="entry name" value="HISTONE-LYSINE N-METHYLTRANSFERASE SETD5"/>
    <property type="match status" value="1"/>
</dbReference>
<keyword evidence="3" id="KW-0158">Chromosome</keyword>
<feature type="region of interest" description="Disordered" evidence="9">
    <location>
        <begin position="1296"/>
        <end position="1495"/>
    </location>
</feature>
<sequence>MEVLRDPIKKNSSESKPAQSGFSRGNSLLSCPESVEASPAVNEKSVYSTHNYGTTQRHGCRGLPYADHNYGAPPPPTPPASPPVQTIIPRSDLNGLPSPVEERCGDSPNSEGETVPTWCPCGLSQDGFLLNCDKCRGMSRGKVIRLHRRKQDNISGGDSSATESWDEELSPSTVLYTATQHTPTSITLTVRRTKPKKRKKSPEKGRAAPKTKKIKAFREGSRKSLRMKNSPSEAQNLDENTTEGWENRIRLWTDQYEEAFTNQYSADVQNALEQHLHSSKEFVGKPAILDTINKTELACNNTVIGSQMQLQLGRVTRVQKHRKILRAARDLALDTLIIEYRGKVMLRQQFEVNGHFFKKPYPFVLFYSKFNGVEMCVDARTFGNDARFIRRSCTPNAEVRHMIADGMIHLCIYAVSAITKDAEVTIAFDYEYSNCNYKVDCACHKGNRNCPIQKRNPSAAEPPLPPPPSLPTIGAETRRRKARRKELEMEQQSEAPEEDNNQQPEQIPEKVIVSSDHEGIDNPEEKAEEEKEEITDDQENPAHSKRTREDRKVEAIMHAFENLEKRKKRRDQPLEQSNSDIEITTTTSETPVGEETKTEAPESEVSNPASNIAIPSNPQSVGVNTRRSSQAGDVAAEKPVPKPPPAKPSRPRPKSRISRYRTSSAQRLKRQKQAIAQQAELSQAALEEGGNNSSVTPTEAGNVDSSGESRQLTGSDPTVVSVAGSHVNRAASKYPKTKKYLVTEWLNDKAEKQECPVECPLRITTDPTVLATTLNMLPGLVHSPLICTTPKHYIRFGSPFIPERRRRPLLPDGTLSSCKKRWIKQALEEGMTQTSSVPQETRTQHLYQSNENSNSSSICKDNADLLSPLKKWKSRYLMEQNVTKLLRPLSPVTPPPPNPGSKSPQLTTPGPSHPEEECRNGYSLMFSPVTSLTTASRCNTPLQFENISSPESSPANRPESLSPELCHRKDLDLTKVGYLDSNTNSCADRPSLISSGHSELTPHPSVGPTSETGFTSRSGDGHQTLVRNSDQTFRTEFNLMYAYSPLNAMPRADGLYRGSPLVGDRKPLHLDGGYSPAEGFPSRYEHGFMKDLSRGSMSPGGERACEGVPSAPQNPPQRKKVSLLEYRKRKQEAKENSAGGGGDSTQSKSKSAAGQGSSNSLSDTGAHGVQGSSARTPSSPHKKFSPSHSSMSHLEAVSPSDSRGTSSHCRPQESISSRWMVPTSVERLREGGSIPKVLRSSVRVAQKGEPSPTWESNITEKDSDPADGEGPETLSSALSKGAAVYSPSRYSYQLLQCDSPRTESQSLLQQSSSPFRGHPTQSPGYSYRTTALRPGNPPSHGSSESSLSSTSYSSPAHPVSTDSLAPFTGTPGYYSSQPHSGNSTGSSLPRRSCPSSAASPTPQGPSDSPTSDSVSQSSTGTLSSTSFPQNSRSSLPSDFRTISLPSAGQSAAYQASRVSAVSNSQHYPHRGSGGVHQYRLQPLQGSGVKTQTGLS</sequence>
<evidence type="ECO:0000313" key="14">
    <source>
        <dbReference type="RefSeq" id="XP_036726174.1"/>
    </source>
</evidence>
<feature type="compositionally biased region" description="Polar residues" evidence="9">
    <location>
        <begin position="1007"/>
        <end position="1018"/>
    </location>
</feature>
<feature type="compositionally biased region" description="Polar residues" evidence="9">
    <location>
        <begin position="1319"/>
        <end position="1329"/>
    </location>
</feature>
<evidence type="ECO:0000256" key="8">
    <source>
        <dbReference type="ARBA" id="ARBA00023242"/>
    </source>
</evidence>
<feature type="compositionally biased region" description="Basic residues" evidence="9">
    <location>
        <begin position="191"/>
        <end position="215"/>
    </location>
</feature>
<feature type="region of interest" description="Disordered" evidence="9">
    <location>
        <begin position="992"/>
        <end position="1023"/>
    </location>
</feature>
<feature type="compositionally biased region" description="Pro residues" evidence="9">
    <location>
        <begin position="460"/>
        <end position="470"/>
    </location>
</feature>
<dbReference type="FunFam" id="2.170.270.10:FF:000009">
    <property type="entry name" value="SET domain-containing protein 5"/>
    <property type="match status" value="1"/>
</dbReference>
<feature type="region of interest" description="Disordered" evidence="9">
    <location>
        <begin position="943"/>
        <end position="962"/>
    </location>
</feature>
<feature type="domain" description="SET" evidence="10">
    <location>
        <begin position="308"/>
        <end position="429"/>
    </location>
</feature>
<evidence type="ECO:0000256" key="2">
    <source>
        <dbReference type="ARBA" id="ARBA00004286"/>
    </source>
</evidence>
<feature type="compositionally biased region" description="Low complexity" evidence="9">
    <location>
        <begin position="1338"/>
        <end position="1360"/>
    </location>
</feature>
<organism evidence="11 14">
    <name type="scientific">Balaenoptera musculus</name>
    <name type="common">Blue whale</name>
    <dbReference type="NCBI Taxonomy" id="9771"/>
    <lineage>
        <taxon>Eukaryota</taxon>
        <taxon>Metazoa</taxon>
        <taxon>Chordata</taxon>
        <taxon>Craniata</taxon>
        <taxon>Vertebrata</taxon>
        <taxon>Euteleostomi</taxon>
        <taxon>Mammalia</taxon>
        <taxon>Eutheria</taxon>
        <taxon>Laurasiatheria</taxon>
        <taxon>Artiodactyla</taxon>
        <taxon>Whippomorpha</taxon>
        <taxon>Cetacea</taxon>
        <taxon>Mysticeti</taxon>
        <taxon>Balaenopteridae</taxon>
        <taxon>Balaenoptera</taxon>
    </lineage>
</organism>
<dbReference type="SMART" id="SM00317">
    <property type="entry name" value="SET"/>
    <property type="match status" value="1"/>
</dbReference>
<feature type="compositionally biased region" description="Acidic residues" evidence="9">
    <location>
        <begin position="489"/>
        <end position="500"/>
    </location>
</feature>
<feature type="region of interest" description="Disordered" evidence="9">
    <location>
        <begin position="190"/>
        <end position="241"/>
    </location>
</feature>
<feature type="compositionally biased region" description="Polar residues" evidence="9">
    <location>
        <begin position="943"/>
        <end position="955"/>
    </location>
</feature>
<dbReference type="GO" id="GO:0006355">
    <property type="term" value="P:regulation of DNA-templated transcription"/>
    <property type="evidence" value="ECO:0007669"/>
    <property type="project" value="TreeGrafter"/>
</dbReference>
<dbReference type="Pfam" id="PF00856">
    <property type="entry name" value="SET"/>
    <property type="match status" value="1"/>
</dbReference>
<dbReference type="RefSeq" id="XP_036726175.1">
    <property type="nucleotide sequence ID" value="XM_036870280.1"/>
</dbReference>
<evidence type="ECO:0000313" key="13">
    <source>
        <dbReference type="RefSeq" id="XP_036726173.1"/>
    </source>
</evidence>
<evidence type="ECO:0000256" key="5">
    <source>
        <dbReference type="ARBA" id="ARBA00022853"/>
    </source>
</evidence>
<keyword evidence="7" id="KW-0804">Transcription</keyword>
<feature type="compositionally biased region" description="Polar residues" evidence="9">
    <location>
        <begin position="45"/>
        <end position="57"/>
    </location>
</feature>
<evidence type="ECO:0000256" key="3">
    <source>
        <dbReference type="ARBA" id="ARBA00022454"/>
    </source>
</evidence>
<proteinExistence type="predicted"/>
<dbReference type="GO" id="GO:0006325">
    <property type="term" value="P:chromatin organization"/>
    <property type="evidence" value="ECO:0007669"/>
    <property type="project" value="UniProtKB-KW"/>
</dbReference>
<dbReference type="CDD" id="cd19181">
    <property type="entry name" value="SET_SETD5"/>
    <property type="match status" value="1"/>
</dbReference>
<feature type="compositionally biased region" description="Polar residues" evidence="9">
    <location>
        <begin position="831"/>
        <end position="859"/>
    </location>
</feature>
<feature type="compositionally biased region" description="Low complexity" evidence="9">
    <location>
        <begin position="1304"/>
        <end position="1313"/>
    </location>
</feature>
<keyword evidence="8" id="KW-0539">Nucleus</keyword>
<dbReference type="PANTHER" id="PTHR46462">
    <property type="entry name" value="UPSET, ISOFORM A"/>
    <property type="match status" value="1"/>
</dbReference>
<evidence type="ECO:0000256" key="4">
    <source>
        <dbReference type="ARBA" id="ARBA00022553"/>
    </source>
</evidence>
<evidence type="ECO:0000313" key="12">
    <source>
        <dbReference type="RefSeq" id="XP_036726172.1"/>
    </source>
</evidence>
<name>A0A8B8YWE1_BALMU</name>
<feature type="region of interest" description="Disordered" evidence="9">
    <location>
        <begin position="454"/>
        <end position="718"/>
    </location>
</feature>
<dbReference type="InterPro" id="IPR001214">
    <property type="entry name" value="SET_dom"/>
</dbReference>
<feature type="compositionally biased region" description="Low complexity" evidence="9">
    <location>
        <begin position="1386"/>
        <end position="1426"/>
    </location>
</feature>
<accession>A0A8B8YWE1</accession>
<dbReference type="KEGG" id="bmus:118904338"/>
<dbReference type="Proteomes" id="UP000694857">
    <property type="component" value="Chromosome 11"/>
</dbReference>
<evidence type="ECO:0000256" key="6">
    <source>
        <dbReference type="ARBA" id="ARBA00023015"/>
    </source>
</evidence>
<evidence type="ECO:0000256" key="9">
    <source>
        <dbReference type="SAM" id="MobiDB-lite"/>
    </source>
</evidence>
<dbReference type="RefSeq" id="XP_036726174.1">
    <property type="nucleotide sequence ID" value="XM_036870279.1"/>
</dbReference>
<feature type="compositionally biased region" description="Polar residues" evidence="9">
    <location>
        <begin position="14"/>
        <end position="29"/>
    </location>
</feature>
<feature type="compositionally biased region" description="Polar residues" evidence="9">
    <location>
        <begin position="1373"/>
        <end position="1385"/>
    </location>
</feature>
<dbReference type="Gene3D" id="2.170.270.10">
    <property type="entry name" value="SET domain"/>
    <property type="match status" value="1"/>
</dbReference>
<dbReference type="InterPro" id="IPR044433">
    <property type="entry name" value="SETD5_SET"/>
</dbReference>
<protein>
    <submittedName>
        <fullName evidence="12 13">Histone-lysine N-methyltransferase SETD5 isoform X1</fullName>
    </submittedName>
</protein>
<keyword evidence="11" id="KW-1185">Reference proteome</keyword>
<dbReference type="OrthoDB" id="1928087at2759"/>
<feature type="compositionally biased region" description="Pro residues" evidence="9">
    <location>
        <begin position="72"/>
        <end position="82"/>
    </location>
</feature>
<keyword evidence="5" id="KW-0156">Chromatin regulator</keyword>
<dbReference type="PROSITE" id="PS50280">
    <property type="entry name" value="SET"/>
    <property type="match status" value="1"/>
</dbReference>
<gene>
    <name evidence="12 13 14 15" type="primary">SETD5</name>
</gene>
<dbReference type="RefSeq" id="XP_036726172.1">
    <property type="nucleotide sequence ID" value="XM_036870277.1"/>
</dbReference>
<feature type="compositionally biased region" description="Polar residues" evidence="9">
    <location>
        <begin position="690"/>
        <end position="718"/>
    </location>
</feature>
<feature type="region of interest" description="Disordered" evidence="9">
    <location>
        <begin position="887"/>
        <end position="919"/>
    </location>
</feature>
<dbReference type="CTD" id="55209"/>
<feature type="compositionally biased region" description="Low complexity" evidence="9">
    <location>
        <begin position="673"/>
        <end position="688"/>
    </location>
</feature>
<dbReference type="GeneID" id="118904338"/>
<feature type="compositionally biased region" description="Polar residues" evidence="9">
    <location>
        <begin position="1427"/>
        <end position="1436"/>
    </location>
</feature>
<feature type="compositionally biased region" description="Polar residues" evidence="9">
    <location>
        <begin position="604"/>
        <end position="631"/>
    </location>
</feature>
<comment type="subcellular location">
    <subcellularLocation>
        <location evidence="2">Chromosome</location>
    </subcellularLocation>
    <subcellularLocation>
        <location evidence="1">Nucleus</location>
    </subcellularLocation>
</comment>
<feature type="compositionally biased region" description="Polar residues" evidence="9">
    <location>
        <begin position="1443"/>
        <end position="1466"/>
    </location>
</feature>
<feature type="compositionally biased region" description="Basic and acidic residues" evidence="9">
    <location>
        <begin position="1"/>
        <end position="13"/>
    </location>
</feature>
<feature type="region of interest" description="Disordered" evidence="9">
    <location>
        <begin position="1090"/>
        <end position="1282"/>
    </location>
</feature>
<evidence type="ECO:0000256" key="1">
    <source>
        <dbReference type="ARBA" id="ARBA00004123"/>
    </source>
</evidence>
<feature type="compositionally biased region" description="Basic residues" evidence="9">
    <location>
        <begin position="649"/>
        <end position="659"/>
    </location>
</feature>
<feature type="region of interest" description="Disordered" evidence="9">
    <location>
        <begin position="1"/>
        <end position="82"/>
    </location>
</feature>
<dbReference type="RefSeq" id="XP_036726173.1">
    <property type="nucleotide sequence ID" value="XM_036870278.1"/>
</dbReference>
<evidence type="ECO:0000313" key="11">
    <source>
        <dbReference type="Proteomes" id="UP000694857"/>
    </source>
</evidence>
<keyword evidence="4" id="KW-0597">Phosphoprotein</keyword>